<dbReference type="PANTHER" id="PTHR13109">
    <property type="entry name" value="NEUROCHONDRIN"/>
    <property type="match status" value="1"/>
</dbReference>
<dbReference type="AlphaFoldDB" id="A0A2J6RPE1"/>
<protein>
    <submittedName>
        <fullName evidence="1">DUF1941-domain-containing protein</fullName>
    </submittedName>
</protein>
<dbReference type="InterPro" id="IPR016024">
    <property type="entry name" value="ARM-type_fold"/>
</dbReference>
<name>A0A2J6RPE1_HYAVF</name>
<gene>
    <name evidence="1" type="ORF">L207DRAFT_428125</name>
</gene>
<dbReference type="Pfam" id="PF05536">
    <property type="entry name" value="Neurochondrin"/>
    <property type="match status" value="1"/>
</dbReference>
<organism evidence="1 2">
    <name type="scientific">Hyaloscypha variabilis (strain UAMH 11265 / GT02V1 / F)</name>
    <name type="common">Meliniomyces variabilis</name>
    <dbReference type="NCBI Taxonomy" id="1149755"/>
    <lineage>
        <taxon>Eukaryota</taxon>
        <taxon>Fungi</taxon>
        <taxon>Dikarya</taxon>
        <taxon>Ascomycota</taxon>
        <taxon>Pezizomycotina</taxon>
        <taxon>Leotiomycetes</taxon>
        <taxon>Helotiales</taxon>
        <taxon>Hyaloscyphaceae</taxon>
        <taxon>Hyaloscypha</taxon>
        <taxon>Hyaloscypha variabilis</taxon>
    </lineage>
</organism>
<evidence type="ECO:0000313" key="1">
    <source>
        <dbReference type="EMBL" id="PMD40381.1"/>
    </source>
</evidence>
<evidence type="ECO:0000313" key="2">
    <source>
        <dbReference type="Proteomes" id="UP000235786"/>
    </source>
</evidence>
<dbReference type="PANTHER" id="PTHR13109:SF7">
    <property type="entry name" value="NEUROCHONDRIN"/>
    <property type="match status" value="1"/>
</dbReference>
<dbReference type="EMBL" id="KZ613945">
    <property type="protein sequence ID" value="PMD40381.1"/>
    <property type="molecule type" value="Genomic_DNA"/>
</dbReference>
<dbReference type="InterPro" id="IPR008709">
    <property type="entry name" value="Neurochondrin"/>
</dbReference>
<accession>A0A2J6RPE1</accession>
<dbReference type="Proteomes" id="UP000235786">
    <property type="component" value="Unassembled WGS sequence"/>
</dbReference>
<keyword evidence="2" id="KW-1185">Reference proteome</keyword>
<dbReference type="SUPFAM" id="SSF48371">
    <property type="entry name" value="ARM repeat"/>
    <property type="match status" value="1"/>
</dbReference>
<sequence>MSLDPSFTIEKMKDLLQAKDDTSRFVGLALLKSVLDNGQLAQDLETLRSLWEAMSPKFFDRLLRAPQSEKVNKAESKDMANLAVAVLHTFAILLPVDSRQEKRFIARAGPLVKALLQRYLILETLLTIVSQPEGAIELLNVQDTSPLIEIASQYPLVLDVIKYTWLNASSLLGETQAVLENVDKIVPNLLVVFKGTDGVTFINFLGDCLPKLEPGTLPSNPTWLKPLSLLLQNLISRKPTAAGRAAYTKLAAALVQIFPATFPELLFKDDTSTAMDSKPFSYLFVNLFLIDLRSSFPTLLSQLNSSDYPSTSQRLAAAFDILSSFIGFLVRSLDDEGPSSGYSLPPDLLLKLRKDIAETISLTIEYLRDRWDASVAGASGLHPEARTGTAATSEGTRLTLTWESMKDNVNADPLILAGIRALAIWIREDENESLRNESAGLMDMFLELYRTVSSSSLDFRYPVLLALEAILSTEESVDIFLGQNGWEILILDLQAIIQHNSDENAPTVTSESAEANRGLQIVRVLLAVVDLPATSFPREDWMKVVTTTSAIKISRSDPSSVLLEFWIAMLQLSAALLSKAAGGMMKRYFTSHAALSGLVNQLKAQTNKIADKAEAAEFHGLLEDVALDLENLR</sequence>
<dbReference type="STRING" id="1149755.A0A2J6RPE1"/>
<reference evidence="1 2" key="1">
    <citation type="submission" date="2016-04" db="EMBL/GenBank/DDBJ databases">
        <title>A degradative enzymes factory behind the ericoid mycorrhizal symbiosis.</title>
        <authorList>
            <consortium name="DOE Joint Genome Institute"/>
            <person name="Martino E."/>
            <person name="Morin E."/>
            <person name="Grelet G."/>
            <person name="Kuo A."/>
            <person name="Kohler A."/>
            <person name="Daghino S."/>
            <person name="Barry K."/>
            <person name="Choi C."/>
            <person name="Cichocki N."/>
            <person name="Clum A."/>
            <person name="Copeland A."/>
            <person name="Hainaut M."/>
            <person name="Haridas S."/>
            <person name="Labutti K."/>
            <person name="Lindquist E."/>
            <person name="Lipzen A."/>
            <person name="Khouja H.-R."/>
            <person name="Murat C."/>
            <person name="Ohm R."/>
            <person name="Olson A."/>
            <person name="Spatafora J."/>
            <person name="Veneault-Fourrey C."/>
            <person name="Henrissat B."/>
            <person name="Grigoriev I."/>
            <person name="Martin F."/>
            <person name="Perotto S."/>
        </authorList>
    </citation>
    <scope>NUCLEOTIDE SEQUENCE [LARGE SCALE GENOMIC DNA]</scope>
    <source>
        <strain evidence="1 2">F</strain>
    </source>
</reference>
<dbReference type="OrthoDB" id="8962942at2759"/>
<proteinExistence type="predicted"/>